<feature type="domain" description="NAB" evidence="4">
    <location>
        <begin position="10"/>
        <end position="90"/>
    </location>
</feature>
<name>A0A328EA86_9ASTE</name>
<protein>
    <recommendedName>
        <fullName evidence="4">NAB domain-containing protein</fullName>
    </recommendedName>
</protein>
<dbReference type="Pfam" id="PF25014">
    <property type="entry name" value="NET2A"/>
    <property type="match status" value="1"/>
</dbReference>
<dbReference type="AlphaFoldDB" id="A0A328EA86"/>
<evidence type="ECO:0000256" key="2">
    <source>
        <dbReference type="SAM" id="Coils"/>
    </source>
</evidence>
<dbReference type="InterPro" id="IPR056889">
    <property type="entry name" value="NET2A-D/KIP1-like_C"/>
</dbReference>
<dbReference type="Pfam" id="PF24918">
    <property type="entry name" value="NET2A_C"/>
    <property type="match status" value="1"/>
</dbReference>
<accession>A0A328EA86</accession>
<feature type="compositionally biased region" description="Basic and acidic residues" evidence="3">
    <location>
        <begin position="550"/>
        <end position="561"/>
    </location>
</feature>
<feature type="region of interest" description="Disordered" evidence="3">
    <location>
        <begin position="662"/>
        <end position="688"/>
    </location>
</feature>
<feature type="region of interest" description="Disordered" evidence="3">
    <location>
        <begin position="315"/>
        <end position="346"/>
    </location>
</feature>
<dbReference type="GO" id="GO:0003779">
    <property type="term" value="F:actin binding"/>
    <property type="evidence" value="ECO:0007669"/>
    <property type="project" value="InterPro"/>
</dbReference>
<feature type="compositionally biased region" description="Basic and acidic residues" evidence="3">
    <location>
        <begin position="315"/>
        <end position="337"/>
    </location>
</feature>
<proteinExistence type="predicted"/>
<organism evidence="5 6">
    <name type="scientific">Cuscuta australis</name>
    <dbReference type="NCBI Taxonomy" id="267555"/>
    <lineage>
        <taxon>Eukaryota</taxon>
        <taxon>Viridiplantae</taxon>
        <taxon>Streptophyta</taxon>
        <taxon>Embryophyta</taxon>
        <taxon>Tracheophyta</taxon>
        <taxon>Spermatophyta</taxon>
        <taxon>Magnoliopsida</taxon>
        <taxon>eudicotyledons</taxon>
        <taxon>Gunneridae</taxon>
        <taxon>Pentapetalae</taxon>
        <taxon>asterids</taxon>
        <taxon>lamiids</taxon>
        <taxon>Solanales</taxon>
        <taxon>Convolvulaceae</taxon>
        <taxon>Cuscuteae</taxon>
        <taxon>Cuscuta</taxon>
        <taxon>Cuscuta subgen. Grammica</taxon>
        <taxon>Cuscuta sect. Cleistogrammica</taxon>
    </lineage>
</organism>
<feature type="region of interest" description="Disordered" evidence="3">
    <location>
        <begin position="495"/>
        <end position="561"/>
    </location>
</feature>
<dbReference type="EMBL" id="NQVE01000025">
    <property type="protein sequence ID" value="RAL53519.1"/>
    <property type="molecule type" value="Genomic_DNA"/>
</dbReference>
<gene>
    <name evidence="5" type="ORF">DM860_015556</name>
</gene>
<feature type="compositionally biased region" description="Basic and acidic residues" evidence="3">
    <location>
        <begin position="524"/>
        <end position="533"/>
    </location>
</feature>
<dbReference type="PROSITE" id="PS51774">
    <property type="entry name" value="NAB"/>
    <property type="match status" value="1"/>
</dbReference>
<feature type="coiled-coil region" evidence="2">
    <location>
        <begin position="400"/>
        <end position="455"/>
    </location>
</feature>
<dbReference type="PANTHER" id="PTHR31631:SF3">
    <property type="entry name" value="PROTEIN NETWORKED 2B"/>
    <property type="match status" value="1"/>
</dbReference>
<feature type="region of interest" description="Disordered" evidence="3">
    <location>
        <begin position="108"/>
        <end position="133"/>
    </location>
</feature>
<dbReference type="InterPro" id="IPR056888">
    <property type="entry name" value="NET2A-D/KIP1-like_dom"/>
</dbReference>
<evidence type="ECO:0000256" key="1">
    <source>
        <dbReference type="ARBA" id="ARBA00023054"/>
    </source>
</evidence>
<feature type="compositionally biased region" description="Acidic residues" evidence="3">
    <location>
        <begin position="108"/>
        <end position="119"/>
    </location>
</feature>
<dbReference type="Proteomes" id="UP000249390">
    <property type="component" value="Unassembled WGS sequence"/>
</dbReference>
<dbReference type="InterPro" id="IPR011684">
    <property type="entry name" value="NAB"/>
</dbReference>
<reference evidence="5 6" key="1">
    <citation type="submission" date="2018-06" db="EMBL/GenBank/DDBJ databases">
        <title>The Genome of Cuscuta australis (Dodder) Provides Insight into the Evolution of Plant Parasitism.</title>
        <authorList>
            <person name="Liu H."/>
        </authorList>
    </citation>
    <scope>NUCLEOTIDE SEQUENCE [LARGE SCALE GENOMIC DNA]</scope>
    <source>
        <strain evidence="6">cv. Yunnan</strain>
        <tissue evidence="5">Vines</tissue>
    </source>
</reference>
<evidence type="ECO:0000256" key="3">
    <source>
        <dbReference type="SAM" id="MobiDB-lite"/>
    </source>
</evidence>
<evidence type="ECO:0000313" key="6">
    <source>
        <dbReference type="Proteomes" id="UP000249390"/>
    </source>
</evidence>
<feature type="coiled-coil region" evidence="2">
    <location>
        <begin position="770"/>
        <end position="797"/>
    </location>
</feature>
<feature type="compositionally biased region" description="Basic and acidic residues" evidence="3">
    <location>
        <begin position="677"/>
        <end position="688"/>
    </location>
</feature>
<comment type="caution">
    <text evidence="5">The sequence shown here is derived from an EMBL/GenBank/DDBJ whole genome shotgun (WGS) entry which is preliminary data.</text>
</comment>
<dbReference type="Pfam" id="PF07765">
    <property type="entry name" value="KIP1"/>
    <property type="match status" value="1"/>
</dbReference>
<evidence type="ECO:0000259" key="4">
    <source>
        <dbReference type="PROSITE" id="PS51774"/>
    </source>
</evidence>
<evidence type="ECO:0000313" key="5">
    <source>
        <dbReference type="EMBL" id="RAL53519.1"/>
    </source>
</evidence>
<feature type="coiled-coil region" evidence="2">
    <location>
        <begin position="190"/>
        <end position="293"/>
    </location>
</feature>
<sequence>MLQRAARNAYSWWCASHIRTKQSKWLEQNLQDMEEKVDYILKILDEDGDSFARRAEMYYRRRPELLNFVEDFFKSYRALAERYDYISKELQSANRTIATIYPERVQLDMEEEEEDDDENGTFPPENRKIISPNNLPAAPKLSIPEIASTNNNNNNKKKKVIKTSRLMSKKGLLKFDGDGDDAKPTSGLTKDEALREIDKTQKQILALQTEKEFVKSSYENGVAKYWDIENQVTELQARVTCLQDEFGIGTVIEDDEARTLMASTALKSCQETLDRLQEQQEKIDEEAKIENQKVQNARLKFQSLVKTFEGYKPSTEEKLIQRPNLEKPKKSDSDNRQPEITGARTPERIDIESLREKMKEEMQVGASAHLSMSGLAERVDELVDKIIHLETAVVDQNALVNRLREEANNLHAHLQRTEEEKESLIKGSETMGNKIKELEEELQKVQGLNQTITNQSDYIYKRITEASCRVDDLSGKLLNVLPEAEINNEPSCVKAASNNASSGETKHEVTAVERNSSLSEDQETNEKFEKEGTNESSATDHNASAVLGDESPKEEQMKEGVHQDLSTVVERDELGAEDVEPNWRAMFLNGLDDRDKLLLEEYIMVLRNYKESKRKLNESEKKRRAAHFQYVVQIKILRNSITLKDAEIQALLIKLNSLNGEQAEAPRSSEMSTKPGFETKDENTKRQEVHRKTLSELLDISLPGVDPTREGAISHLKMSSLEEYEDLKMDSIDENHHFSTMEEKIHTDIDELLEENMEFWLRFSTSFHQIRKFQSSVKDLQDELQRKRVNKQKMDTKPLEQLSEIRPIYRHLKEIQTELTLWLEHSAVLKDDLQNKLSSLCNLKEEITRFSKEGPKSELSTYEAAKLQGEVLIMKRENKKVACELHAGAKRVERLQAEIRRTLQELDELGLKRENKSYQNRIPLRSFLFGVKLKKQKQRSSLFACVSPALQKQYSELPRPK</sequence>
<keyword evidence="6" id="KW-1185">Reference proteome</keyword>
<keyword evidence="1 2" id="KW-0175">Coiled coil</keyword>
<dbReference type="PANTHER" id="PTHR31631">
    <property type="entry name" value="PROTEIN NETWORKED 2D"/>
    <property type="match status" value="1"/>
</dbReference>